<keyword evidence="3" id="KW-1185">Reference proteome</keyword>
<evidence type="ECO:0000256" key="1">
    <source>
        <dbReference type="SAM" id="Phobius"/>
    </source>
</evidence>
<evidence type="ECO:0000313" key="3">
    <source>
        <dbReference type="Proteomes" id="UP000799439"/>
    </source>
</evidence>
<feature type="transmembrane region" description="Helical" evidence="1">
    <location>
        <begin position="61"/>
        <end position="80"/>
    </location>
</feature>
<feature type="transmembrane region" description="Helical" evidence="1">
    <location>
        <begin position="92"/>
        <end position="110"/>
    </location>
</feature>
<feature type="non-terminal residue" evidence="2">
    <location>
        <position position="183"/>
    </location>
</feature>
<reference evidence="2" key="1">
    <citation type="journal article" date="2020" name="Stud. Mycol.">
        <title>101 Dothideomycetes genomes: a test case for predicting lifestyles and emergence of pathogens.</title>
        <authorList>
            <person name="Haridas S."/>
            <person name="Albert R."/>
            <person name="Binder M."/>
            <person name="Bloem J."/>
            <person name="Labutti K."/>
            <person name="Salamov A."/>
            <person name="Andreopoulos B."/>
            <person name="Baker S."/>
            <person name="Barry K."/>
            <person name="Bills G."/>
            <person name="Bluhm B."/>
            <person name="Cannon C."/>
            <person name="Castanera R."/>
            <person name="Culley D."/>
            <person name="Daum C."/>
            <person name="Ezra D."/>
            <person name="Gonzalez J."/>
            <person name="Henrissat B."/>
            <person name="Kuo A."/>
            <person name="Liang C."/>
            <person name="Lipzen A."/>
            <person name="Lutzoni F."/>
            <person name="Magnuson J."/>
            <person name="Mondo S."/>
            <person name="Nolan M."/>
            <person name="Ohm R."/>
            <person name="Pangilinan J."/>
            <person name="Park H.-J."/>
            <person name="Ramirez L."/>
            <person name="Alfaro M."/>
            <person name="Sun H."/>
            <person name="Tritt A."/>
            <person name="Yoshinaga Y."/>
            <person name="Zwiers L.-H."/>
            <person name="Turgeon B."/>
            <person name="Goodwin S."/>
            <person name="Spatafora J."/>
            <person name="Crous P."/>
            <person name="Grigoriev I."/>
        </authorList>
    </citation>
    <scope>NUCLEOTIDE SEQUENCE</scope>
    <source>
        <strain evidence="2">CBS 260.36</strain>
    </source>
</reference>
<sequence>MARSGVSRSTHYYTTRSVQYKWPTQQLLVWRFVMYATGGTLIGVFAVFLQIQQQLELGIPWILPYGITVGALTVIFLFIMDAMLMQKTLLPGIVMLGAFILFVLYLAGMIETALQLFGSPSNINSNCNTYVFNQASSGVSLSTFAFLEQRAICQSWDAAFAFWIVGLVFLVWIIVLASQVNRS</sequence>
<feature type="transmembrane region" description="Helical" evidence="1">
    <location>
        <begin position="159"/>
        <end position="180"/>
    </location>
</feature>
<name>A0A9P4J1V8_9PEZI</name>
<comment type="caution">
    <text evidence="2">The sequence shown here is derived from an EMBL/GenBank/DDBJ whole genome shotgun (WGS) entry which is preliminary data.</text>
</comment>
<dbReference type="OrthoDB" id="3930290at2759"/>
<organism evidence="2 3">
    <name type="scientific">Myriangium duriaei CBS 260.36</name>
    <dbReference type="NCBI Taxonomy" id="1168546"/>
    <lineage>
        <taxon>Eukaryota</taxon>
        <taxon>Fungi</taxon>
        <taxon>Dikarya</taxon>
        <taxon>Ascomycota</taxon>
        <taxon>Pezizomycotina</taxon>
        <taxon>Dothideomycetes</taxon>
        <taxon>Dothideomycetidae</taxon>
        <taxon>Myriangiales</taxon>
        <taxon>Myriangiaceae</taxon>
        <taxon>Myriangium</taxon>
    </lineage>
</organism>
<evidence type="ECO:0008006" key="4">
    <source>
        <dbReference type="Google" id="ProtNLM"/>
    </source>
</evidence>
<keyword evidence="1" id="KW-1133">Transmembrane helix</keyword>
<accession>A0A9P4J1V8</accession>
<dbReference type="Proteomes" id="UP000799439">
    <property type="component" value="Unassembled WGS sequence"/>
</dbReference>
<dbReference type="AlphaFoldDB" id="A0A9P4J1V8"/>
<keyword evidence="1" id="KW-0812">Transmembrane</keyword>
<evidence type="ECO:0000313" key="2">
    <source>
        <dbReference type="EMBL" id="KAF2150873.1"/>
    </source>
</evidence>
<dbReference type="EMBL" id="ML996089">
    <property type="protein sequence ID" value="KAF2150873.1"/>
    <property type="molecule type" value="Genomic_DNA"/>
</dbReference>
<keyword evidence="1" id="KW-0472">Membrane</keyword>
<gene>
    <name evidence="2" type="ORF">K461DRAFT_216389</name>
</gene>
<feature type="transmembrane region" description="Helical" evidence="1">
    <location>
        <begin position="28"/>
        <end position="49"/>
    </location>
</feature>
<proteinExistence type="predicted"/>
<protein>
    <recommendedName>
        <fullName evidence="4">MARVEL domain-containing protein</fullName>
    </recommendedName>
</protein>